<evidence type="ECO:0000313" key="2">
    <source>
        <dbReference type="EMBL" id="UZX19274.1"/>
    </source>
</evidence>
<feature type="transmembrane region" description="Helical" evidence="1">
    <location>
        <begin position="12"/>
        <end position="31"/>
    </location>
</feature>
<dbReference type="RefSeq" id="WP_190102846.1">
    <property type="nucleotide sequence ID" value="NZ_BMUH01000004.1"/>
</dbReference>
<name>A0ABY6QRX2_9ACTN</name>
<evidence type="ECO:0000256" key="1">
    <source>
        <dbReference type="SAM" id="Phobius"/>
    </source>
</evidence>
<keyword evidence="3" id="KW-1185">Reference proteome</keyword>
<gene>
    <name evidence="2" type="ORF">LDH80_00235</name>
</gene>
<proteinExistence type="predicted"/>
<dbReference type="EMBL" id="CP084204">
    <property type="protein sequence ID" value="UZX19274.1"/>
    <property type="molecule type" value="Genomic_DNA"/>
</dbReference>
<dbReference type="Proteomes" id="UP001164506">
    <property type="component" value="Chromosome"/>
</dbReference>
<dbReference type="GeneID" id="95597829"/>
<accession>A0ABY6QRX2</accession>
<keyword evidence="1" id="KW-1133">Transmembrane helix</keyword>
<organism evidence="2 3">
    <name type="scientific">Streptomyces tanashiensis</name>
    <dbReference type="NCBI Taxonomy" id="67367"/>
    <lineage>
        <taxon>Bacteria</taxon>
        <taxon>Bacillati</taxon>
        <taxon>Actinomycetota</taxon>
        <taxon>Actinomycetes</taxon>
        <taxon>Kitasatosporales</taxon>
        <taxon>Streptomycetaceae</taxon>
        <taxon>Streptomyces</taxon>
    </lineage>
</organism>
<sequence>MIRPVEGPPTWKHLMSAFAITALIAAVWYGMQPVYSPCVYFGNHSYEKAVEYGQCDPPKTRFSTWTQ</sequence>
<keyword evidence="1" id="KW-0472">Membrane</keyword>
<reference evidence="2" key="1">
    <citation type="submission" date="2021-09" db="EMBL/GenBank/DDBJ databases">
        <title>Complete genome sequence and metabolic characterization of Streptomyces tanashiensis DSM 731 the producer of antibacterial Kalafungin and diverse secondary metabolites.</title>
        <authorList>
            <person name="Abbasi M.N."/>
            <person name="Anwar M.N."/>
            <person name="Alam K."/>
            <person name="Shoaib M."/>
            <person name="Lin Z."/>
            <person name="Hayat M."/>
            <person name="Ali M.I."/>
            <person name="Malik H.M.T."/>
            <person name="Ahmed I."/>
            <person name="Li A."/>
            <person name="Hailong Wang H."/>
            <person name="Zhang Y."/>
        </authorList>
    </citation>
    <scope>NUCLEOTIDE SEQUENCE</scope>
    <source>
        <strain evidence="2">Kala</strain>
    </source>
</reference>
<keyword evidence="1" id="KW-0812">Transmembrane</keyword>
<protein>
    <submittedName>
        <fullName evidence="2">Uncharacterized protein</fullName>
    </submittedName>
</protein>
<evidence type="ECO:0000313" key="3">
    <source>
        <dbReference type="Proteomes" id="UP001164506"/>
    </source>
</evidence>